<organism evidence="1 2">
    <name type="scientific">Aquamicrobium soli</name>
    <dbReference type="NCBI Taxonomy" id="1811518"/>
    <lineage>
        <taxon>Bacteria</taxon>
        <taxon>Pseudomonadati</taxon>
        <taxon>Pseudomonadota</taxon>
        <taxon>Alphaproteobacteria</taxon>
        <taxon>Hyphomicrobiales</taxon>
        <taxon>Phyllobacteriaceae</taxon>
        <taxon>Aquamicrobium</taxon>
    </lineage>
</organism>
<dbReference type="Proteomes" id="UP001595583">
    <property type="component" value="Unassembled WGS sequence"/>
</dbReference>
<comment type="caution">
    <text evidence="1">The sequence shown here is derived from an EMBL/GenBank/DDBJ whole genome shotgun (WGS) entry which is preliminary data.</text>
</comment>
<sequence>MLKLAGYIVVVKDAIRLAQVAAYYEALEDARMGLVRADNGNERDQPQQRAA</sequence>
<protein>
    <submittedName>
        <fullName evidence="1">Uncharacterized protein</fullName>
    </submittedName>
</protein>
<keyword evidence="2" id="KW-1185">Reference proteome</keyword>
<name>A0ABV7K950_9HYPH</name>
<gene>
    <name evidence="1" type="ORF">ACFOHJ_11570</name>
</gene>
<accession>A0ABV7K950</accession>
<evidence type="ECO:0000313" key="2">
    <source>
        <dbReference type="Proteomes" id="UP001595583"/>
    </source>
</evidence>
<proteinExistence type="predicted"/>
<dbReference type="RefSeq" id="WP_378220656.1">
    <property type="nucleotide sequence ID" value="NZ_JBHRTK010000012.1"/>
</dbReference>
<dbReference type="EMBL" id="JBHRTK010000012">
    <property type="protein sequence ID" value="MFC3206853.1"/>
    <property type="molecule type" value="Genomic_DNA"/>
</dbReference>
<reference evidence="2" key="1">
    <citation type="journal article" date="2019" name="Int. J. Syst. Evol. Microbiol.">
        <title>The Global Catalogue of Microorganisms (GCM) 10K type strain sequencing project: providing services to taxonomists for standard genome sequencing and annotation.</title>
        <authorList>
            <consortium name="The Broad Institute Genomics Platform"/>
            <consortium name="The Broad Institute Genome Sequencing Center for Infectious Disease"/>
            <person name="Wu L."/>
            <person name="Ma J."/>
        </authorList>
    </citation>
    <scope>NUCLEOTIDE SEQUENCE [LARGE SCALE GENOMIC DNA]</scope>
    <source>
        <strain evidence="2">KCTC 52165</strain>
    </source>
</reference>
<evidence type="ECO:0000313" key="1">
    <source>
        <dbReference type="EMBL" id="MFC3206853.1"/>
    </source>
</evidence>